<organism evidence="2 3">
    <name type="scientific">Grus japonensis</name>
    <name type="common">Japanese crane</name>
    <name type="synonym">Red-crowned crane</name>
    <dbReference type="NCBI Taxonomy" id="30415"/>
    <lineage>
        <taxon>Eukaryota</taxon>
        <taxon>Metazoa</taxon>
        <taxon>Chordata</taxon>
        <taxon>Craniata</taxon>
        <taxon>Vertebrata</taxon>
        <taxon>Euteleostomi</taxon>
        <taxon>Archelosauria</taxon>
        <taxon>Archosauria</taxon>
        <taxon>Dinosauria</taxon>
        <taxon>Saurischia</taxon>
        <taxon>Theropoda</taxon>
        <taxon>Coelurosauria</taxon>
        <taxon>Aves</taxon>
        <taxon>Neognathae</taxon>
        <taxon>Neoaves</taxon>
        <taxon>Gruiformes</taxon>
        <taxon>Gruidae</taxon>
        <taxon>Grus</taxon>
    </lineage>
</organism>
<protein>
    <submittedName>
        <fullName evidence="2">Uncharacterized protein</fullName>
    </submittedName>
</protein>
<feature type="region of interest" description="Disordered" evidence="1">
    <location>
        <begin position="78"/>
        <end position="97"/>
    </location>
</feature>
<evidence type="ECO:0000313" key="2">
    <source>
        <dbReference type="EMBL" id="GAB0197515.1"/>
    </source>
</evidence>
<evidence type="ECO:0000256" key="1">
    <source>
        <dbReference type="SAM" id="MobiDB-lite"/>
    </source>
</evidence>
<gene>
    <name evidence="2" type="ORF">GRJ2_002216800</name>
</gene>
<dbReference type="Proteomes" id="UP001623348">
    <property type="component" value="Unassembled WGS sequence"/>
</dbReference>
<dbReference type="EMBL" id="BAAFJT010000017">
    <property type="protein sequence ID" value="GAB0197515.1"/>
    <property type="molecule type" value="Genomic_DNA"/>
</dbReference>
<evidence type="ECO:0000313" key="3">
    <source>
        <dbReference type="Proteomes" id="UP001623348"/>
    </source>
</evidence>
<sequence>MKKYTGYFTSFCQWYPGHCSRGNFPLRLLTHTTYYYILNKTATIPINVRNYILSKGGEFERKMLRTLRNSVNTELRFQGRKEKTVSSSEDDFIPREV</sequence>
<keyword evidence="3" id="KW-1185">Reference proteome</keyword>
<name>A0ABC9XIL8_GRUJA</name>
<proteinExistence type="predicted"/>
<comment type="caution">
    <text evidence="2">The sequence shown here is derived from an EMBL/GenBank/DDBJ whole genome shotgun (WGS) entry which is preliminary data.</text>
</comment>
<reference evidence="2 3" key="1">
    <citation type="submission" date="2024-06" db="EMBL/GenBank/DDBJ databases">
        <title>The draft genome of Grus japonensis, version 3.</title>
        <authorList>
            <person name="Nabeshima K."/>
            <person name="Suzuki S."/>
            <person name="Onuma M."/>
        </authorList>
    </citation>
    <scope>NUCLEOTIDE SEQUENCE [LARGE SCALE GENOMIC DNA]</scope>
    <source>
        <strain evidence="2 3">451A</strain>
    </source>
</reference>
<accession>A0ABC9XIL8</accession>
<dbReference type="AlphaFoldDB" id="A0ABC9XIL8"/>